<organism evidence="1 2">
    <name type="scientific">Bifidobacterium bifidum BGN4</name>
    <dbReference type="NCBI Taxonomy" id="484020"/>
    <lineage>
        <taxon>Bacteria</taxon>
        <taxon>Bacillati</taxon>
        <taxon>Actinomycetota</taxon>
        <taxon>Actinomycetes</taxon>
        <taxon>Bifidobacteriales</taxon>
        <taxon>Bifidobacteriaceae</taxon>
        <taxon>Bifidobacterium</taxon>
    </lineage>
</organism>
<accession>I3WJ73</accession>
<dbReference type="EMBL" id="CP001361">
    <property type="protein sequence ID" value="AFL04936.1"/>
    <property type="molecule type" value="Genomic_DNA"/>
</dbReference>
<sequence length="52" mass="5397">MPPIIVLVGGNGHDGRSGWNKGSGREDIAGAYMPPVWRTAVSIPVLPVNGSL</sequence>
<evidence type="ECO:0000313" key="2">
    <source>
        <dbReference type="Proteomes" id="UP000006173"/>
    </source>
</evidence>
<protein>
    <submittedName>
        <fullName evidence="1">Uncharacterized protein</fullName>
    </submittedName>
</protein>
<proteinExistence type="predicted"/>
<dbReference type="Proteomes" id="UP000006173">
    <property type="component" value="Chromosome"/>
</dbReference>
<reference evidence="1 2" key="1">
    <citation type="journal article" date="2012" name="J. Bacteriol.">
        <title>Complete Genome Sequence of the Probiotic Bacterium Bifidobacterium bifidum Strain BGN4.</title>
        <authorList>
            <person name="Yu D.S."/>
            <person name="Jeong H."/>
            <person name="Lee D.H."/>
            <person name="Kwon S.K."/>
            <person name="Song J.Y."/>
            <person name="Kim B.K."/>
            <person name="Park M.S."/>
            <person name="Ji G.E."/>
            <person name="Oh T.K."/>
            <person name="Kim J.F."/>
        </authorList>
    </citation>
    <scope>NUCLEOTIDE SEQUENCE [LARGE SCALE GENOMIC DNA]</scope>
    <source>
        <strain evidence="1 2">BGN4</strain>
    </source>
</reference>
<dbReference type="HOGENOM" id="CLU_3077224_0_0_11"/>
<dbReference type="AlphaFoldDB" id="I3WJ73"/>
<gene>
    <name evidence="1" type="ORF">BBB_1344</name>
</gene>
<evidence type="ECO:0000313" key="1">
    <source>
        <dbReference type="EMBL" id="AFL04936.1"/>
    </source>
</evidence>
<dbReference type="KEGG" id="bbf:BBB_1344"/>
<name>I3WJ73_BIFBI</name>